<evidence type="ECO:0000256" key="7">
    <source>
        <dbReference type="ARBA" id="ARBA00048224"/>
    </source>
</evidence>
<dbReference type="InterPro" id="IPR050432">
    <property type="entry name" value="FAD-linked_Oxidoreductases_BP"/>
</dbReference>
<comment type="catalytic activity">
    <reaction evidence="7">
        <text>N(6)-dimethylallyladenine + A + H2O = 3-methyl-2-butenal + adenine + AH2</text>
        <dbReference type="Rhea" id="RHEA:13625"/>
        <dbReference type="ChEBI" id="CHEBI:13193"/>
        <dbReference type="ChEBI" id="CHEBI:15377"/>
        <dbReference type="ChEBI" id="CHEBI:15825"/>
        <dbReference type="ChEBI" id="CHEBI:16708"/>
        <dbReference type="ChEBI" id="CHEBI:17499"/>
        <dbReference type="ChEBI" id="CHEBI:17660"/>
        <dbReference type="EC" id="1.5.99.12"/>
    </reaction>
</comment>
<keyword evidence="8" id="KW-0472">Membrane</keyword>
<dbReference type="STRING" id="3818.A0A444YHM9"/>
<name>A0A444YHM9_ARAHY</name>
<evidence type="ECO:0000256" key="1">
    <source>
        <dbReference type="ARBA" id="ARBA00001974"/>
    </source>
</evidence>
<dbReference type="GO" id="GO:0009690">
    <property type="term" value="P:cytokinin metabolic process"/>
    <property type="evidence" value="ECO:0007669"/>
    <property type="project" value="InterPro"/>
</dbReference>
<protein>
    <recommendedName>
        <fullName evidence="3">cytokinin dehydrogenase</fullName>
        <ecNumber evidence="3">1.5.99.12</ecNumber>
    </recommendedName>
</protein>
<dbReference type="PROSITE" id="PS51387">
    <property type="entry name" value="FAD_PCMH"/>
    <property type="match status" value="1"/>
</dbReference>
<dbReference type="Pfam" id="PF01565">
    <property type="entry name" value="FAD_binding_4"/>
    <property type="match status" value="1"/>
</dbReference>
<dbReference type="Proteomes" id="UP000289738">
    <property type="component" value="Chromosome B06"/>
</dbReference>
<dbReference type="SUPFAM" id="SSF56176">
    <property type="entry name" value="FAD-binding/transporter-associated domain-like"/>
    <property type="match status" value="2"/>
</dbReference>
<dbReference type="InterPro" id="IPR016167">
    <property type="entry name" value="FAD-bd_PCMH_sub1"/>
</dbReference>
<evidence type="ECO:0000256" key="4">
    <source>
        <dbReference type="ARBA" id="ARBA00022630"/>
    </source>
</evidence>
<keyword evidence="6" id="KW-0560">Oxidoreductase</keyword>
<keyword evidence="8" id="KW-1133">Transmembrane helix</keyword>
<keyword evidence="4" id="KW-0285">Flavoprotein</keyword>
<dbReference type="InterPro" id="IPR036318">
    <property type="entry name" value="FAD-bd_PCMH-like_sf"/>
</dbReference>
<dbReference type="EC" id="1.5.99.12" evidence="3"/>
<evidence type="ECO:0000256" key="8">
    <source>
        <dbReference type="SAM" id="Phobius"/>
    </source>
</evidence>
<keyword evidence="11" id="KW-1185">Reference proteome</keyword>
<dbReference type="InterPro" id="IPR016166">
    <property type="entry name" value="FAD-bd_PCMH"/>
</dbReference>
<keyword evidence="5" id="KW-0274">FAD</keyword>
<dbReference type="InterPro" id="IPR006094">
    <property type="entry name" value="Oxid_FAD_bind_N"/>
</dbReference>
<feature type="transmembrane region" description="Helical" evidence="8">
    <location>
        <begin position="7"/>
        <end position="30"/>
    </location>
</feature>
<evidence type="ECO:0000313" key="11">
    <source>
        <dbReference type="Proteomes" id="UP000289738"/>
    </source>
</evidence>
<dbReference type="InterPro" id="IPR016164">
    <property type="entry name" value="FAD-linked_Oxase-like_C"/>
</dbReference>
<evidence type="ECO:0000256" key="5">
    <source>
        <dbReference type="ARBA" id="ARBA00022827"/>
    </source>
</evidence>
<evidence type="ECO:0000256" key="2">
    <source>
        <dbReference type="ARBA" id="ARBA00005466"/>
    </source>
</evidence>
<dbReference type="Pfam" id="PF09265">
    <property type="entry name" value="Cytokin-bind"/>
    <property type="match status" value="1"/>
</dbReference>
<gene>
    <name evidence="10" type="ORF">Ahy_B06g080300</name>
</gene>
<dbReference type="Gene3D" id="3.40.462.10">
    <property type="entry name" value="FAD-linked oxidases, C-terminal domain"/>
    <property type="match status" value="1"/>
</dbReference>
<keyword evidence="8" id="KW-0812">Transmembrane</keyword>
<dbReference type="InterPro" id="IPR016169">
    <property type="entry name" value="FAD-bd_PCMH_sub2"/>
</dbReference>
<feature type="domain" description="FAD-binding PCMH-type" evidence="9">
    <location>
        <begin position="85"/>
        <end position="398"/>
    </location>
</feature>
<dbReference type="SUPFAM" id="SSF55103">
    <property type="entry name" value="FAD-linked oxidases, C-terminal domain"/>
    <property type="match status" value="1"/>
</dbReference>
<accession>A0A444YHM9</accession>
<comment type="caution">
    <text evidence="10">The sequence shown here is derived from an EMBL/GenBank/DDBJ whole genome shotgun (WGS) entry which is preliminary data.</text>
</comment>
<dbReference type="PROSITE" id="PS00862">
    <property type="entry name" value="OX2_COVAL_FAD"/>
    <property type="match status" value="1"/>
</dbReference>
<proteinExistence type="inferred from homology"/>
<dbReference type="EMBL" id="SDMP01000016">
    <property type="protein sequence ID" value="RYR01436.1"/>
    <property type="molecule type" value="Genomic_DNA"/>
</dbReference>
<evidence type="ECO:0000256" key="6">
    <source>
        <dbReference type="ARBA" id="ARBA00023002"/>
    </source>
</evidence>
<dbReference type="Gene3D" id="3.30.43.10">
    <property type="entry name" value="Uridine Diphospho-n-acetylenolpyruvylglucosamine Reductase, domain 2"/>
    <property type="match status" value="1"/>
</dbReference>
<sequence>MSSKHVIIVIITHLFTKFLKTFLLLISFILHKADSGYNNNSIGTSIFQRPYHYDQIVSSLQKLPLDGSLSLSNNDAVASDFGNIYHFPPLAVLNPVSVSDISRAIKHVTELSEPGLKVAARGHGHSLQGQSQAEGGIVINMESLAEKTAAVVVVNNGEFVPYVDVSAGELWINILHETLKHGLAPKSWTDYLHLTVGGTLSNAGISGQAFRHGPQINNVFQLEVVTGYSSAVKLEIEKFDGRINFGLWQVQVKDVLIQSGLHKALKEKISGYSSAVKLEIEKFDGRINFGLWQVQVNDVLIQSGLHKALKEKISGYSSAVKLEIEKFDGRINFGLWQIQVKDVLIQSGLHKALKEKISGKGEVVTCSETRNTELYYSVLGGLGQFGIITRARISLEAAPKTVKWIRMLYSEFSMFARDQEYLISLENTFDYIEGFVIINRTGILNNWRSSFNPRDPLQASQFISDGRTFYCLEVAKYFNPDETQFMNQIVENLLSELSYIPWTLFQSENTTIS</sequence>
<evidence type="ECO:0000259" key="9">
    <source>
        <dbReference type="PROSITE" id="PS51387"/>
    </source>
</evidence>
<dbReference type="GO" id="GO:0071949">
    <property type="term" value="F:FAD binding"/>
    <property type="evidence" value="ECO:0007669"/>
    <property type="project" value="InterPro"/>
</dbReference>
<reference evidence="10 11" key="1">
    <citation type="submission" date="2019-01" db="EMBL/GenBank/DDBJ databases">
        <title>Sequencing of cultivated peanut Arachis hypogaea provides insights into genome evolution and oil improvement.</title>
        <authorList>
            <person name="Chen X."/>
        </authorList>
    </citation>
    <scope>NUCLEOTIDE SEQUENCE [LARGE SCALE GENOMIC DNA]</scope>
    <source>
        <strain evidence="11">cv. Fuhuasheng</strain>
        <tissue evidence="10">Leaves</tissue>
    </source>
</reference>
<dbReference type="InterPro" id="IPR015345">
    <property type="entry name" value="Cytokinin_DH_FAD/cytokin-bd"/>
</dbReference>
<dbReference type="AlphaFoldDB" id="A0A444YHM9"/>
<evidence type="ECO:0000256" key="3">
    <source>
        <dbReference type="ARBA" id="ARBA00011928"/>
    </source>
</evidence>
<comment type="similarity">
    <text evidence="2">Belongs to the oxygen-dependent FAD-linked oxidoreductase family.</text>
</comment>
<dbReference type="GO" id="GO:0019139">
    <property type="term" value="F:cytokinin dehydrogenase activity"/>
    <property type="evidence" value="ECO:0007669"/>
    <property type="project" value="UniProtKB-EC"/>
</dbReference>
<dbReference type="InterPro" id="IPR016170">
    <property type="entry name" value="Cytok_DH_C_sf"/>
</dbReference>
<dbReference type="PANTHER" id="PTHR13878:SF120">
    <property type="entry name" value="CYTOKININ DEHYDROGENASE"/>
    <property type="match status" value="1"/>
</dbReference>
<dbReference type="InterPro" id="IPR006093">
    <property type="entry name" value="Oxy_OxRdtase_FAD_BS"/>
</dbReference>
<dbReference type="Gene3D" id="3.30.465.10">
    <property type="match status" value="2"/>
</dbReference>
<organism evidence="10 11">
    <name type="scientific">Arachis hypogaea</name>
    <name type="common">Peanut</name>
    <dbReference type="NCBI Taxonomy" id="3818"/>
    <lineage>
        <taxon>Eukaryota</taxon>
        <taxon>Viridiplantae</taxon>
        <taxon>Streptophyta</taxon>
        <taxon>Embryophyta</taxon>
        <taxon>Tracheophyta</taxon>
        <taxon>Spermatophyta</taxon>
        <taxon>Magnoliopsida</taxon>
        <taxon>eudicotyledons</taxon>
        <taxon>Gunneridae</taxon>
        <taxon>Pentapetalae</taxon>
        <taxon>rosids</taxon>
        <taxon>fabids</taxon>
        <taxon>Fabales</taxon>
        <taxon>Fabaceae</taxon>
        <taxon>Papilionoideae</taxon>
        <taxon>50 kb inversion clade</taxon>
        <taxon>dalbergioids sensu lato</taxon>
        <taxon>Dalbergieae</taxon>
        <taxon>Pterocarpus clade</taxon>
        <taxon>Arachis</taxon>
    </lineage>
</organism>
<evidence type="ECO:0000313" key="10">
    <source>
        <dbReference type="EMBL" id="RYR01436.1"/>
    </source>
</evidence>
<comment type="cofactor">
    <cofactor evidence="1">
        <name>FAD</name>
        <dbReference type="ChEBI" id="CHEBI:57692"/>
    </cofactor>
</comment>
<dbReference type="PANTHER" id="PTHR13878">
    <property type="entry name" value="GULONOLACTONE OXIDASE"/>
    <property type="match status" value="1"/>
</dbReference>